<dbReference type="Proteomes" id="UP000296822">
    <property type="component" value="Chromosome"/>
</dbReference>
<reference evidence="2 3" key="1">
    <citation type="journal article" date="2019" name="Nat. Commun.">
        <title>A new type of DNA phosphorothioation-based antiviral system in archaea.</title>
        <authorList>
            <person name="Xiong L."/>
            <person name="Liu S."/>
            <person name="Chen S."/>
            <person name="Xiao Y."/>
            <person name="Zhu B."/>
            <person name="Gao Y."/>
            <person name="Zhang Y."/>
            <person name="Chen B."/>
            <person name="Luo J."/>
            <person name="Deng Z."/>
            <person name="Chen X."/>
            <person name="Wang L."/>
            <person name="Chen S."/>
        </authorList>
    </citation>
    <scope>NUCLEOTIDE SEQUENCE [LARGE SCALE GENOMIC DNA]</scope>
    <source>
        <strain evidence="2 3">JCM 10635</strain>
    </source>
</reference>
<organism evidence="2 3">
    <name type="scientific">Natronorubrum bangense</name>
    <dbReference type="NCBI Taxonomy" id="61858"/>
    <lineage>
        <taxon>Archaea</taxon>
        <taxon>Methanobacteriati</taxon>
        <taxon>Methanobacteriota</taxon>
        <taxon>Stenosarchaea group</taxon>
        <taxon>Halobacteria</taxon>
        <taxon>Halobacteriales</taxon>
        <taxon>Natrialbaceae</taxon>
        <taxon>Natronorubrum</taxon>
    </lineage>
</organism>
<dbReference type="AlphaFoldDB" id="A0A4D6HMU5"/>
<gene>
    <name evidence="2" type="ORF">DV706_13950</name>
</gene>
<proteinExistence type="predicted"/>
<protein>
    <submittedName>
        <fullName evidence="2">Uncharacterized protein</fullName>
    </submittedName>
</protein>
<sequence>MGADNHSTSIPTNFEEVEGTQPSEIETNTGDHRVYHLWIAEVPGADLTPTYIYIRADSLSEAWLRAQHIGMTFGVVHPAQVELHPVELYV</sequence>
<feature type="compositionally biased region" description="Polar residues" evidence="1">
    <location>
        <begin position="1"/>
        <end position="12"/>
    </location>
</feature>
<dbReference type="RefSeq" id="WP_006065679.1">
    <property type="nucleotide sequence ID" value="NZ_CP031305.1"/>
</dbReference>
<accession>A0A4D6HMU5</accession>
<evidence type="ECO:0000256" key="1">
    <source>
        <dbReference type="SAM" id="MobiDB-lite"/>
    </source>
</evidence>
<name>A0A4D6HMU5_9EURY</name>
<dbReference type="GeneID" id="39852370"/>
<feature type="region of interest" description="Disordered" evidence="1">
    <location>
        <begin position="1"/>
        <end position="26"/>
    </location>
</feature>
<evidence type="ECO:0000313" key="3">
    <source>
        <dbReference type="Proteomes" id="UP000296822"/>
    </source>
</evidence>
<evidence type="ECO:0000313" key="2">
    <source>
        <dbReference type="EMBL" id="QCC55474.1"/>
    </source>
</evidence>
<dbReference type="EMBL" id="CP031305">
    <property type="protein sequence ID" value="QCC55474.1"/>
    <property type="molecule type" value="Genomic_DNA"/>
</dbReference>
<dbReference type="KEGG" id="nbg:DV706_13950"/>